<sequence>MKRLTNIVVNLILIAIIFSGVLLIFNQPIQEHFISTASGDLLDIDADTIAENIGADVSYNFDDIEELTLTDILSLQSTKSYVPVIAQIAIPSVNIRLPIAKGLSETALATGAGTMKESQQLGEGNYTLASHNLEGTDVLFSPLHRLEIGELIYITDLQDVYTYEVTISEVVEPTAVYVLDDVPNKRLLTLITCAFDGADRLHIQATFKNKTPLDKATPEMLNAFDRLQTHTQWK</sequence>
<evidence type="ECO:0000256" key="4">
    <source>
        <dbReference type="PIRSR" id="PIRSR605754-1"/>
    </source>
</evidence>
<dbReference type="Proteomes" id="UP000093482">
    <property type="component" value="Unassembled WGS sequence"/>
</dbReference>
<keyword evidence="7" id="KW-1185">Reference proteome</keyword>
<dbReference type="InterPro" id="IPR042007">
    <property type="entry name" value="Sortase_A"/>
</dbReference>
<dbReference type="GO" id="GO:0006508">
    <property type="term" value="P:proteolysis"/>
    <property type="evidence" value="ECO:0007669"/>
    <property type="project" value="UniProtKB-KW"/>
</dbReference>
<name>A0A1C0YDF4_9BACL</name>
<dbReference type="GO" id="GO:0008234">
    <property type="term" value="F:cysteine-type peptidase activity"/>
    <property type="evidence" value="ECO:0007669"/>
    <property type="project" value="UniProtKB-KW"/>
</dbReference>
<keyword evidence="2" id="KW-0378">Hydrolase</keyword>
<evidence type="ECO:0000313" key="6">
    <source>
        <dbReference type="EMBL" id="OCS85217.1"/>
    </source>
</evidence>
<evidence type="ECO:0000313" key="7">
    <source>
        <dbReference type="Proteomes" id="UP000093482"/>
    </source>
</evidence>
<feature type="active site" description="Proton donor/acceptor" evidence="4">
    <location>
        <position position="131"/>
    </location>
</feature>
<feature type="active site" description="Acyl-thioester intermediate" evidence="4">
    <location>
        <position position="193"/>
    </location>
</feature>
<comment type="caution">
    <text evidence="6">The sequence shown here is derived from an EMBL/GenBank/DDBJ whole genome shotgun (WGS) entry which is preliminary data.</text>
</comment>
<evidence type="ECO:0000256" key="3">
    <source>
        <dbReference type="ARBA" id="ARBA00022807"/>
    </source>
</evidence>
<reference evidence="6 7" key="1">
    <citation type="submission" date="2016-07" db="EMBL/GenBank/DDBJ databases">
        <title>Caryophanon latum genome sequencing.</title>
        <authorList>
            <person name="Verma A."/>
            <person name="Pal Y."/>
            <person name="Krishnamurthi S."/>
        </authorList>
    </citation>
    <scope>NUCLEOTIDE SEQUENCE [LARGE SCALE GENOMIC DNA]</scope>
    <source>
        <strain evidence="6 7">DSM 14151</strain>
    </source>
</reference>
<dbReference type="Pfam" id="PF04203">
    <property type="entry name" value="Sortase"/>
    <property type="match status" value="1"/>
</dbReference>
<dbReference type="NCBIfam" id="TIGR01076">
    <property type="entry name" value="sortase_fam"/>
    <property type="match status" value="1"/>
</dbReference>
<evidence type="ECO:0000256" key="2">
    <source>
        <dbReference type="ARBA" id="ARBA00022801"/>
    </source>
</evidence>
<dbReference type="InterPro" id="IPR005754">
    <property type="entry name" value="Sortase"/>
</dbReference>
<protein>
    <recommendedName>
        <fullName evidence="8">Class A sortase</fullName>
    </recommendedName>
</protein>
<keyword evidence="3" id="KW-0788">Thiol protease</keyword>
<dbReference type="Gene3D" id="2.40.260.10">
    <property type="entry name" value="Sortase"/>
    <property type="match status" value="1"/>
</dbReference>
<evidence type="ECO:0000256" key="1">
    <source>
        <dbReference type="ARBA" id="ARBA00022670"/>
    </source>
</evidence>
<evidence type="ECO:0008006" key="8">
    <source>
        <dbReference type="Google" id="ProtNLM"/>
    </source>
</evidence>
<proteinExistence type="predicted"/>
<keyword evidence="5" id="KW-0812">Transmembrane</keyword>
<organism evidence="6 7">
    <name type="scientific">Caryophanon latum</name>
    <dbReference type="NCBI Taxonomy" id="33977"/>
    <lineage>
        <taxon>Bacteria</taxon>
        <taxon>Bacillati</taxon>
        <taxon>Bacillota</taxon>
        <taxon>Bacilli</taxon>
        <taxon>Bacillales</taxon>
        <taxon>Caryophanaceae</taxon>
        <taxon>Caryophanon</taxon>
    </lineage>
</organism>
<evidence type="ECO:0000256" key="5">
    <source>
        <dbReference type="SAM" id="Phobius"/>
    </source>
</evidence>
<dbReference type="SUPFAM" id="SSF63817">
    <property type="entry name" value="Sortase"/>
    <property type="match status" value="1"/>
</dbReference>
<dbReference type="RefSeq" id="WP_066466321.1">
    <property type="nucleotide sequence ID" value="NZ_MATO01000067.1"/>
</dbReference>
<dbReference type="OrthoDB" id="1648028at2"/>
<keyword evidence="5" id="KW-0472">Membrane</keyword>
<dbReference type="CDD" id="cd06165">
    <property type="entry name" value="Sortase_A"/>
    <property type="match status" value="1"/>
</dbReference>
<dbReference type="InterPro" id="IPR023365">
    <property type="entry name" value="Sortase_dom-sf"/>
</dbReference>
<accession>A0A1C0YDF4</accession>
<feature type="transmembrane region" description="Helical" evidence="5">
    <location>
        <begin position="7"/>
        <end position="25"/>
    </location>
</feature>
<keyword evidence="1" id="KW-0645">Protease</keyword>
<keyword evidence="5" id="KW-1133">Transmembrane helix</keyword>
<dbReference type="AlphaFoldDB" id="A0A1C0YDF4"/>
<gene>
    <name evidence="6" type="ORF">A6K76_02770</name>
</gene>
<dbReference type="EMBL" id="MATO01000067">
    <property type="protein sequence ID" value="OCS85217.1"/>
    <property type="molecule type" value="Genomic_DNA"/>
</dbReference>